<protein>
    <submittedName>
        <fullName evidence="1">Predicted protein</fullName>
    </submittedName>
</protein>
<dbReference type="HOGENOM" id="CLU_1722702_0_0_1"/>
<reference evidence="2" key="1">
    <citation type="journal article" date="2011" name="Nat. Commun.">
        <title>Effector diversification within compartments of the Leptosphaeria maculans genome affected by Repeat-Induced Point mutations.</title>
        <authorList>
            <person name="Rouxel T."/>
            <person name="Grandaubert J."/>
            <person name="Hane J.K."/>
            <person name="Hoede C."/>
            <person name="van de Wouw A.P."/>
            <person name="Couloux A."/>
            <person name="Dominguez V."/>
            <person name="Anthouard V."/>
            <person name="Bally P."/>
            <person name="Bourras S."/>
            <person name="Cozijnsen A.J."/>
            <person name="Ciuffetti L.M."/>
            <person name="Degrave A."/>
            <person name="Dilmaghani A."/>
            <person name="Duret L."/>
            <person name="Fudal I."/>
            <person name="Goodwin S.B."/>
            <person name="Gout L."/>
            <person name="Glaser N."/>
            <person name="Linglin J."/>
            <person name="Kema G.H.J."/>
            <person name="Lapalu N."/>
            <person name="Lawrence C.B."/>
            <person name="May K."/>
            <person name="Meyer M."/>
            <person name="Ollivier B."/>
            <person name="Poulain J."/>
            <person name="Schoch C.L."/>
            <person name="Simon A."/>
            <person name="Spatafora J.W."/>
            <person name="Stachowiak A."/>
            <person name="Turgeon B.G."/>
            <person name="Tyler B.M."/>
            <person name="Vincent D."/>
            <person name="Weissenbach J."/>
            <person name="Amselem J."/>
            <person name="Quesneville H."/>
            <person name="Oliver R.P."/>
            <person name="Wincker P."/>
            <person name="Balesdent M.-H."/>
            <person name="Howlett B.J."/>
        </authorList>
    </citation>
    <scope>NUCLEOTIDE SEQUENCE [LARGE SCALE GENOMIC DNA]</scope>
    <source>
        <strain evidence="2">JN3 / isolate v23.1.3 / race Av1-4-5-6-7-8</strain>
    </source>
</reference>
<name>E5ACI2_LEPMJ</name>
<evidence type="ECO:0000313" key="1">
    <source>
        <dbReference type="EMBL" id="CBY02184.1"/>
    </source>
</evidence>
<dbReference type="InParanoid" id="E5ACI2"/>
<sequence>MLFTKATLGDLNPQCLGPPKRDVQGAGSLGAQTGWGQWGMGSMGSRARMLVGIRAVNMNHLGRAIHGAGPLSLHPLWSTSNESGWMAFSSSAWAGFLSEYKVLVDKLVAKPCQLTAHELREPGSKHHLEGCWTACCNPPGQRHSWRAWRHVG</sequence>
<keyword evidence="2" id="KW-1185">Reference proteome</keyword>
<accession>E5ACI2</accession>
<evidence type="ECO:0000313" key="2">
    <source>
        <dbReference type="Proteomes" id="UP000002668"/>
    </source>
</evidence>
<dbReference type="AlphaFoldDB" id="E5ACI2"/>
<dbReference type="VEuPathDB" id="FungiDB:LEMA_P009710.1"/>
<proteinExistence type="predicted"/>
<dbReference type="EMBL" id="FP929139">
    <property type="protein sequence ID" value="CBY02184.1"/>
    <property type="molecule type" value="Genomic_DNA"/>
</dbReference>
<gene>
    <name evidence="1" type="ORF">LEMA_P009710.1</name>
</gene>
<organism evidence="1 2">
    <name type="scientific">Leptosphaeria maculans (strain JN3 / isolate v23.1.3 / race Av1-4-5-6-7-8)</name>
    <name type="common">Blackleg fungus</name>
    <name type="synonym">Phoma lingam</name>
    <dbReference type="NCBI Taxonomy" id="985895"/>
    <lineage>
        <taxon>Eukaryota</taxon>
        <taxon>Fungi</taxon>
        <taxon>Dikarya</taxon>
        <taxon>Ascomycota</taxon>
        <taxon>Pezizomycotina</taxon>
        <taxon>Dothideomycetes</taxon>
        <taxon>Pleosporomycetidae</taxon>
        <taxon>Pleosporales</taxon>
        <taxon>Pleosporineae</taxon>
        <taxon>Leptosphaeriaceae</taxon>
        <taxon>Plenodomus</taxon>
        <taxon>Plenodomus lingam/Leptosphaeria maculans species complex</taxon>
    </lineage>
</organism>
<dbReference type="Proteomes" id="UP000002668">
    <property type="component" value="Genome"/>
</dbReference>